<comment type="caution">
    <text evidence="1">The sequence shown here is derived from an EMBL/GenBank/DDBJ whole genome shotgun (WGS) entry which is preliminary data.</text>
</comment>
<evidence type="ECO:0008006" key="3">
    <source>
        <dbReference type="Google" id="ProtNLM"/>
    </source>
</evidence>
<proteinExistence type="predicted"/>
<dbReference type="Gene3D" id="3.80.10.10">
    <property type="entry name" value="Ribonuclease Inhibitor"/>
    <property type="match status" value="1"/>
</dbReference>
<reference evidence="1 2" key="1">
    <citation type="journal article" date="2020" name="ISME J.">
        <title>Uncovering the hidden diversity of litter-decomposition mechanisms in mushroom-forming fungi.</title>
        <authorList>
            <person name="Floudas D."/>
            <person name="Bentzer J."/>
            <person name="Ahren D."/>
            <person name="Johansson T."/>
            <person name="Persson P."/>
            <person name="Tunlid A."/>
        </authorList>
    </citation>
    <scope>NUCLEOTIDE SEQUENCE [LARGE SCALE GENOMIC DNA]</scope>
    <source>
        <strain evidence="1 2">CBS 146.42</strain>
    </source>
</reference>
<dbReference type="EMBL" id="JAACJO010000063">
    <property type="protein sequence ID" value="KAF5344516.1"/>
    <property type="molecule type" value="Genomic_DNA"/>
</dbReference>
<dbReference type="Gene3D" id="1.20.1280.50">
    <property type="match status" value="1"/>
</dbReference>
<dbReference type="InterPro" id="IPR032675">
    <property type="entry name" value="LRR_dom_sf"/>
</dbReference>
<dbReference type="Proteomes" id="UP000559027">
    <property type="component" value="Unassembled WGS sequence"/>
</dbReference>
<dbReference type="AlphaFoldDB" id="A0A8H5FPN0"/>
<dbReference type="OrthoDB" id="3357519at2759"/>
<dbReference type="SUPFAM" id="SSF52047">
    <property type="entry name" value="RNI-like"/>
    <property type="match status" value="1"/>
</dbReference>
<gene>
    <name evidence="1" type="ORF">D9756_011368</name>
</gene>
<keyword evidence="2" id="KW-1185">Reference proteome</keyword>
<name>A0A8H5FPN0_9AGAR</name>
<organism evidence="1 2">
    <name type="scientific">Leucocoprinus leucothites</name>
    <dbReference type="NCBI Taxonomy" id="201217"/>
    <lineage>
        <taxon>Eukaryota</taxon>
        <taxon>Fungi</taxon>
        <taxon>Dikarya</taxon>
        <taxon>Basidiomycota</taxon>
        <taxon>Agaricomycotina</taxon>
        <taxon>Agaricomycetes</taxon>
        <taxon>Agaricomycetidae</taxon>
        <taxon>Agaricales</taxon>
        <taxon>Agaricineae</taxon>
        <taxon>Agaricaceae</taxon>
        <taxon>Leucocoprinus</taxon>
    </lineage>
</organism>
<sequence length="506" mass="57323">MESSDFLCTAHPLETALPPSGEPNVCCLSEVHGSGSYISSQYRSVFPGVEPYHNFGFILSSRTALCLPDPVDSSQILPCKAASTVMVHRMTTDLEPTIVRATLIRTFPTEMLASIFYFYFLEEELSGRGSCIDLHDARVTFRLVCKRWDRIIQSTPQLWTFVVVDYDLCLEEPPSPPVSYYQDWLQRSKALPITLRICTVDDDCAYCEEENQHFGEILEILWTSVSRWERLILIDLPSLDSRDTIEYFTQALADIPHLQSLTWMDFCGFMTVSMIKYMPCNDLTELSLEFDETLSLKPALDLIRGLPSLMSLTLTGDLLDYGDDDEFDGNELPQIPVHLPHLRFLDISFEGLFCGDLLQLMYCPNLISFIISPTDSLYPKLVSKVFEFVGRHTAVKKLKMEKFPKDEIVPFFHTGIFQLNRIPVIDVHIYNVRSSYGADEEPVSVDGVIDIMKSGEAEMRDGWLVKASKTGVVVCHIDPGVEAMIASLRRQLGISQEESSERLQLS</sequence>
<evidence type="ECO:0000313" key="2">
    <source>
        <dbReference type="Proteomes" id="UP000559027"/>
    </source>
</evidence>
<evidence type="ECO:0000313" key="1">
    <source>
        <dbReference type="EMBL" id="KAF5344516.1"/>
    </source>
</evidence>
<accession>A0A8H5FPN0</accession>
<protein>
    <recommendedName>
        <fullName evidence="3">F-box domain-containing protein</fullName>
    </recommendedName>
</protein>